<accession>A0ABD5YZR5</accession>
<gene>
    <name evidence="1" type="ORF">ACFQJ9_02745</name>
</gene>
<comment type="caution">
    <text evidence="1">The sequence shown here is derived from an EMBL/GenBank/DDBJ whole genome shotgun (WGS) entry which is preliminary data.</text>
</comment>
<dbReference type="AlphaFoldDB" id="A0ABD5YZR5"/>
<sequence>MTDLSKVYPEPDHWNFEFKHAEPFNRYLGSAILARDGGVTTAKRVGGLRRDAPKNRRLEVWEINQPACLLRLRHLGNEFYFEINYPNLAEEVIHLVENEGWWIDHVAGKKMTKIVPDEHLPDEGYVRPPDSW</sequence>
<organism evidence="1 2">
    <name type="scientific">Halospeciosus flavus</name>
    <dbReference type="NCBI Taxonomy" id="3032283"/>
    <lineage>
        <taxon>Archaea</taxon>
        <taxon>Methanobacteriati</taxon>
        <taxon>Methanobacteriota</taxon>
        <taxon>Stenosarchaea group</taxon>
        <taxon>Halobacteria</taxon>
        <taxon>Halobacteriales</taxon>
        <taxon>Halobacteriaceae</taxon>
        <taxon>Halospeciosus</taxon>
    </lineage>
</organism>
<name>A0ABD5YZR5_9EURY</name>
<evidence type="ECO:0000313" key="2">
    <source>
        <dbReference type="Proteomes" id="UP001596447"/>
    </source>
</evidence>
<keyword evidence="2" id="KW-1185">Reference proteome</keyword>
<proteinExistence type="predicted"/>
<dbReference type="EMBL" id="JBHTAR010000004">
    <property type="protein sequence ID" value="MFC7198385.1"/>
    <property type="molecule type" value="Genomic_DNA"/>
</dbReference>
<protein>
    <submittedName>
        <fullName evidence="1">Uncharacterized protein</fullName>
    </submittedName>
</protein>
<dbReference type="Proteomes" id="UP001596447">
    <property type="component" value="Unassembled WGS sequence"/>
</dbReference>
<reference evidence="1 2" key="1">
    <citation type="journal article" date="2019" name="Int. J. Syst. Evol. Microbiol.">
        <title>The Global Catalogue of Microorganisms (GCM) 10K type strain sequencing project: providing services to taxonomists for standard genome sequencing and annotation.</title>
        <authorList>
            <consortium name="The Broad Institute Genomics Platform"/>
            <consortium name="The Broad Institute Genome Sequencing Center for Infectious Disease"/>
            <person name="Wu L."/>
            <person name="Ma J."/>
        </authorList>
    </citation>
    <scope>NUCLEOTIDE SEQUENCE [LARGE SCALE GENOMIC DNA]</scope>
    <source>
        <strain evidence="1 2">XZGYJ-43</strain>
    </source>
</reference>
<evidence type="ECO:0000313" key="1">
    <source>
        <dbReference type="EMBL" id="MFC7198385.1"/>
    </source>
</evidence>
<dbReference type="RefSeq" id="WP_382216139.1">
    <property type="nucleotide sequence ID" value="NZ_JBHTAR010000004.1"/>
</dbReference>